<evidence type="ECO:0000256" key="1">
    <source>
        <dbReference type="ARBA" id="ARBA00023002"/>
    </source>
</evidence>
<reference evidence="3 4" key="1">
    <citation type="submission" date="2024-03" db="EMBL/GenBank/DDBJ databases">
        <authorList>
            <person name="Jo J.-H."/>
        </authorList>
    </citation>
    <scope>NUCLEOTIDE SEQUENCE [LARGE SCALE GENOMIC DNA]</scope>
    <source>
        <strain evidence="3 4">AS3R-12</strain>
    </source>
</reference>
<dbReference type="SUPFAM" id="SSF47203">
    <property type="entry name" value="Acyl-CoA dehydrogenase C-terminal domain-like"/>
    <property type="match status" value="1"/>
</dbReference>
<name>A0ABU8SDJ4_9SPHN</name>
<evidence type="ECO:0000259" key="2">
    <source>
        <dbReference type="Pfam" id="PF08028"/>
    </source>
</evidence>
<dbReference type="InterPro" id="IPR013107">
    <property type="entry name" value="Acyl-CoA_DH_C"/>
</dbReference>
<sequence>MKREDITMQVTKIAAAGEAEIASVADVRARIEAAMPILAEESLACDSLGKLTPKTYEILRDSGIIRIFQPKKYGGLEGDPVEFARLIMDLAANAPSAGWVCGVVGLHSFEFAQTDPRLQEEVWGTDVDTWTASPYAMLGKATPVEGGWRLTGRWPFSSGTDNCDWAVVGVMTEAEPGSGEFTVPHHFIMPRSDYQIHQDSWDTMGLRGTGSKDIEAKDVFVPDYRVLNVQKLNARDYHRANQPESRLYEVPFDYLFPGVISASTIGIAEGVVRRYQEYAAERVNRGGIKSIDNPYQMAALGSALADIEASRLQLLDGLQKAYDIAMAGGTVPNALQHEARRNQVRAVRRAADAARAVFDTVGGNVARTSSPIQRFYRDVSVAMCHACNVDEPVYAAQAAFMFGKPVPRGVIV</sequence>
<organism evidence="3 4">
    <name type="scientific">Novosphingobium aquae</name>
    <dbReference type="NCBI Taxonomy" id="3133435"/>
    <lineage>
        <taxon>Bacteria</taxon>
        <taxon>Pseudomonadati</taxon>
        <taxon>Pseudomonadota</taxon>
        <taxon>Alphaproteobacteria</taxon>
        <taxon>Sphingomonadales</taxon>
        <taxon>Sphingomonadaceae</taxon>
        <taxon>Novosphingobium</taxon>
    </lineage>
</organism>
<dbReference type="PANTHER" id="PTHR48083:SF19">
    <property type="entry name" value="FLAVIN-DEPENDENT MONOOXYGENASE, OXYGENASE SUBUNIT HSAA"/>
    <property type="match status" value="1"/>
</dbReference>
<protein>
    <submittedName>
        <fullName evidence="3">Acyl-CoA dehydrogenase family protein</fullName>
    </submittedName>
</protein>
<evidence type="ECO:0000313" key="3">
    <source>
        <dbReference type="EMBL" id="MEJ6012047.1"/>
    </source>
</evidence>
<dbReference type="Pfam" id="PF08028">
    <property type="entry name" value="Acyl-CoA_dh_2"/>
    <property type="match status" value="1"/>
</dbReference>
<accession>A0ABU8SDJ4</accession>
<gene>
    <name evidence="3" type="ORF">WG900_19250</name>
</gene>
<dbReference type="SUPFAM" id="SSF56645">
    <property type="entry name" value="Acyl-CoA dehydrogenase NM domain-like"/>
    <property type="match status" value="1"/>
</dbReference>
<dbReference type="PANTHER" id="PTHR48083">
    <property type="entry name" value="MEDIUM-CHAIN SPECIFIC ACYL-COA DEHYDROGENASE, MITOCHONDRIAL-RELATED"/>
    <property type="match status" value="1"/>
</dbReference>
<dbReference type="InterPro" id="IPR037069">
    <property type="entry name" value="AcylCoA_DH/ox_N_sf"/>
</dbReference>
<evidence type="ECO:0000313" key="4">
    <source>
        <dbReference type="Proteomes" id="UP001379235"/>
    </source>
</evidence>
<dbReference type="InterPro" id="IPR036250">
    <property type="entry name" value="AcylCo_DH-like_C"/>
</dbReference>
<keyword evidence="4" id="KW-1185">Reference proteome</keyword>
<feature type="domain" description="Acyl-CoA dehydrogenase C-terminal" evidence="2">
    <location>
        <begin position="259"/>
        <end position="387"/>
    </location>
</feature>
<comment type="caution">
    <text evidence="3">The sequence shown here is derived from an EMBL/GenBank/DDBJ whole genome shotgun (WGS) entry which is preliminary data.</text>
</comment>
<dbReference type="Gene3D" id="1.10.540.10">
    <property type="entry name" value="Acyl-CoA dehydrogenase/oxidase, N-terminal domain"/>
    <property type="match status" value="1"/>
</dbReference>
<dbReference type="Proteomes" id="UP001379235">
    <property type="component" value="Unassembled WGS sequence"/>
</dbReference>
<keyword evidence="1" id="KW-0560">Oxidoreductase</keyword>
<dbReference type="InterPro" id="IPR050741">
    <property type="entry name" value="Acyl-CoA_dehydrogenase"/>
</dbReference>
<dbReference type="Gene3D" id="1.20.140.10">
    <property type="entry name" value="Butyryl-CoA Dehydrogenase, subunit A, domain 3"/>
    <property type="match status" value="1"/>
</dbReference>
<dbReference type="InterPro" id="IPR046373">
    <property type="entry name" value="Acyl-CoA_Oxase/DH_mid-dom_sf"/>
</dbReference>
<dbReference type="Gene3D" id="2.40.110.10">
    <property type="entry name" value="Butyryl-CoA Dehydrogenase, subunit A, domain 2"/>
    <property type="match status" value="1"/>
</dbReference>
<dbReference type="EMBL" id="JBBHJY010000013">
    <property type="protein sequence ID" value="MEJ6012047.1"/>
    <property type="molecule type" value="Genomic_DNA"/>
</dbReference>
<dbReference type="RefSeq" id="WP_339969861.1">
    <property type="nucleotide sequence ID" value="NZ_JBBHJY010000013.1"/>
</dbReference>
<proteinExistence type="predicted"/>
<dbReference type="PIRSF" id="PIRSF016578">
    <property type="entry name" value="HsaA"/>
    <property type="match status" value="1"/>
</dbReference>
<dbReference type="InterPro" id="IPR009100">
    <property type="entry name" value="AcylCoA_DH/oxidase_NM_dom_sf"/>
</dbReference>